<keyword evidence="6" id="KW-1185">Reference proteome</keyword>
<dbReference type="GeneID" id="78255052"/>
<dbReference type="PANTHER" id="PTHR38100">
    <property type="entry name" value="HIGH FREQUENCY LYSOGENIZATION PROTEIN HFLD"/>
    <property type="match status" value="1"/>
</dbReference>
<evidence type="ECO:0000256" key="2">
    <source>
        <dbReference type="ARBA" id="ARBA00022490"/>
    </source>
</evidence>
<dbReference type="InterPro" id="IPR007451">
    <property type="entry name" value="HflD"/>
</dbReference>
<protein>
    <recommendedName>
        <fullName evidence="4">High frequency lysogenization protein HflD homolog</fullName>
    </recommendedName>
</protein>
<evidence type="ECO:0000256" key="3">
    <source>
        <dbReference type="ARBA" id="ARBA00023136"/>
    </source>
</evidence>
<evidence type="ECO:0000313" key="5">
    <source>
        <dbReference type="EMBL" id="AIF98805.1"/>
    </source>
</evidence>
<dbReference type="Pfam" id="PF04356">
    <property type="entry name" value="DUF489"/>
    <property type="match status" value="1"/>
</dbReference>
<evidence type="ECO:0000256" key="1">
    <source>
        <dbReference type="ARBA" id="ARBA00022475"/>
    </source>
</evidence>
<dbReference type="eggNOG" id="COG2915">
    <property type="taxonomic scope" value="Bacteria"/>
</dbReference>
<reference evidence="5 6" key="1">
    <citation type="submission" date="2014-06" db="EMBL/GenBank/DDBJ databases">
        <title>Genomes of Alteromonas australica, a world apart.</title>
        <authorList>
            <person name="Gonzaga A."/>
            <person name="Lopez-Perez M."/>
            <person name="Rodriguez-Valera F."/>
        </authorList>
    </citation>
    <scope>NUCLEOTIDE SEQUENCE [LARGE SCALE GENOMIC DNA]</scope>
    <source>
        <strain evidence="5 6">H 17</strain>
    </source>
</reference>
<keyword evidence="3 4" id="KW-0472">Membrane</keyword>
<dbReference type="Gene3D" id="1.10.3890.10">
    <property type="entry name" value="HflD-like"/>
    <property type="match status" value="1"/>
</dbReference>
<dbReference type="Proteomes" id="UP000056090">
    <property type="component" value="Chromosome"/>
</dbReference>
<name>A0A075P1L2_9ALTE</name>
<dbReference type="InterPro" id="IPR035932">
    <property type="entry name" value="HflD-like_sf"/>
</dbReference>
<dbReference type="SUPFAM" id="SSF101322">
    <property type="entry name" value="YcfC-like"/>
    <property type="match status" value="1"/>
</dbReference>
<dbReference type="AlphaFoldDB" id="A0A075P1L2"/>
<accession>A0A075P1L2</accession>
<dbReference type="KEGG" id="aal:EP13_09015"/>
<comment type="subcellular location">
    <subcellularLocation>
        <location evidence="4">Cytoplasm</location>
    </subcellularLocation>
    <subcellularLocation>
        <location evidence="4">Cell membrane</location>
        <topology evidence="4">Peripheral membrane protein</topology>
        <orientation evidence="4">Cytoplasmic side</orientation>
    </subcellularLocation>
</comment>
<gene>
    <name evidence="4" type="primary">hflD</name>
    <name evidence="5" type="ORF">EP13_09015</name>
</gene>
<keyword evidence="2 4" id="KW-0963">Cytoplasm</keyword>
<comment type="similarity">
    <text evidence="4">Belongs to the HflD family.</text>
</comment>
<keyword evidence="1 4" id="KW-1003">Cell membrane</keyword>
<dbReference type="GO" id="GO:0005737">
    <property type="term" value="C:cytoplasm"/>
    <property type="evidence" value="ECO:0007669"/>
    <property type="project" value="UniProtKB-SubCell"/>
</dbReference>
<dbReference type="PANTHER" id="PTHR38100:SF1">
    <property type="entry name" value="HIGH FREQUENCY LYSOGENIZATION PROTEIN HFLD"/>
    <property type="match status" value="1"/>
</dbReference>
<proteinExistence type="inferred from homology"/>
<sequence length="208" mass="22739">MLEKDVENNLALAGVCQAAALVQSLARRGTASDEAIEASLSSILVTDPETPQQVFGKLSNLEVGYKTLFAQLSDKQASKDTELTRYIASILGLERKLARKPGAMKELGERISHVQRQLAHVDFQSPQIVASLASIYSDIVSPLAPRIQVAGNPDHLGQPATQHKVRALLLAGVRAAVMWRQMGGKRRNILFRRKQILNSAVKALRLIN</sequence>
<dbReference type="HAMAP" id="MF_00695">
    <property type="entry name" value="HflD_protein"/>
    <property type="match status" value="1"/>
</dbReference>
<organism evidence="5 6">
    <name type="scientific">Alteromonas australica</name>
    <dbReference type="NCBI Taxonomy" id="589873"/>
    <lineage>
        <taxon>Bacteria</taxon>
        <taxon>Pseudomonadati</taxon>
        <taxon>Pseudomonadota</taxon>
        <taxon>Gammaproteobacteria</taxon>
        <taxon>Alteromonadales</taxon>
        <taxon>Alteromonadaceae</taxon>
        <taxon>Alteromonas/Salinimonas group</taxon>
        <taxon>Alteromonas</taxon>
    </lineage>
</organism>
<dbReference type="NCBIfam" id="NF001246">
    <property type="entry name" value="PRK00218.1-2"/>
    <property type="match status" value="1"/>
</dbReference>
<dbReference type="RefSeq" id="WP_044056963.1">
    <property type="nucleotide sequence ID" value="NZ_CAXGHX010000012.1"/>
</dbReference>
<dbReference type="NCBIfam" id="NF001248">
    <property type="entry name" value="PRK00218.1-4"/>
    <property type="match status" value="1"/>
</dbReference>
<dbReference type="EMBL" id="CP008849">
    <property type="protein sequence ID" value="AIF98805.1"/>
    <property type="molecule type" value="Genomic_DNA"/>
</dbReference>
<dbReference type="GO" id="GO:0005886">
    <property type="term" value="C:plasma membrane"/>
    <property type="evidence" value="ECO:0007669"/>
    <property type="project" value="UniProtKB-SubCell"/>
</dbReference>
<evidence type="ECO:0000256" key="4">
    <source>
        <dbReference type="HAMAP-Rule" id="MF_00695"/>
    </source>
</evidence>
<evidence type="ECO:0000313" key="6">
    <source>
        <dbReference type="Proteomes" id="UP000056090"/>
    </source>
</evidence>